<reference evidence="3" key="1">
    <citation type="submission" date="2022-12" db="EMBL/GenBank/DDBJ databases">
        <title>Reclassification of two methanogenic archaea species isolated from the Kolyma lowland permafrost.</title>
        <authorList>
            <person name="Trubitsyn V.E."/>
            <person name="Rivkina E.M."/>
            <person name="Shcherbakova V.A."/>
        </authorList>
    </citation>
    <scope>NUCLEOTIDE SEQUENCE</scope>
    <source>
        <strain evidence="2">M2</strain>
        <strain evidence="3">MK4</strain>
    </source>
</reference>
<feature type="transmembrane region" description="Helical" evidence="1">
    <location>
        <begin position="79"/>
        <end position="100"/>
    </location>
</feature>
<keyword evidence="1" id="KW-1133">Transmembrane helix</keyword>
<dbReference type="Proteomes" id="UP001074446">
    <property type="component" value="Unassembled WGS sequence"/>
</dbReference>
<protein>
    <submittedName>
        <fullName evidence="3">Uncharacterized protein</fullName>
    </submittedName>
</protein>
<dbReference type="EMBL" id="JAPVER010000020">
    <property type="protein sequence ID" value="MCZ3367359.1"/>
    <property type="molecule type" value="Genomic_DNA"/>
</dbReference>
<evidence type="ECO:0000313" key="3">
    <source>
        <dbReference type="EMBL" id="MCZ3373493.1"/>
    </source>
</evidence>
<keyword evidence="1" id="KW-0472">Membrane</keyword>
<dbReference type="EMBL" id="JAPVES010000030">
    <property type="protein sequence ID" value="MCZ3373493.1"/>
    <property type="molecule type" value="Genomic_DNA"/>
</dbReference>
<dbReference type="Proteomes" id="UP001068021">
    <property type="component" value="Unassembled WGS sequence"/>
</dbReference>
<organism evidence="3">
    <name type="scientific">Methanobacterium veterum</name>
    <dbReference type="NCBI Taxonomy" id="408577"/>
    <lineage>
        <taxon>Archaea</taxon>
        <taxon>Methanobacteriati</taxon>
        <taxon>Methanobacteriota</taxon>
        <taxon>Methanomada group</taxon>
        <taxon>Methanobacteria</taxon>
        <taxon>Methanobacteriales</taxon>
        <taxon>Methanobacteriaceae</taxon>
        <taxon>Methanobacterium</taxon>
    </lineage>
</organism>
<sequence>MPDYYLICKKCNGYYKLEESEYEDCIQNLGSNGQKNSVFCSLNSCSVCGGDLILVEDIYDYYQYPEENVTKRKTSLGKILFILAVLCILTSLIIIPNNIFSNLLGLHSSITPDHSFLGSNSKGYVTKDVYSNYGSSGPKIAIITGMHPREISAKTVVPKVIKSYVGKHNVQIVNYVINVTSSPNDYTIGRYNGEGLVAQYVVPDIKKSDYDLVIICHNHKYGYGNGYYIATPTMDSKSVNLAEAIKDILPDFNYYPRNTDEKAESTSINDVDSPITATGTPVFVYEIPEWEKNSDVYSNSNRLIDACFNFLNR</sequence>
<evidence type="ECO:0000313" key="4">
    <source>
        <dbReference type="Proteomes" id="UP001068021"/>
    </source>
</evidence>
<name>A0A9E5A8V3_9EURY</name>
<evidence type="ECO:0000256" key="1">
    <source>
        <dbReference type="SAM" id="Phobius"/>
    </source>
</evidence>
<proteinExistence type="predicted"/>
<evidence type="ECO:0000313" key="2">
    <source>
        <dbReference type="EMBL" id="MCZ3367359.1"/>
    </source>
</evidence>
<keyword evidence="1" id="KW-0812">Transmembrane</keyword>
<comment type="caution">
    <text evidence="3">The sequence shown here is derived from an EMBL/GenBank/DDBJ whole genome shotgun (WGS) entry which is preliminary data.</text>
</comment>
<gene>
    <name evidence="3" type="ORF">O3H35_12670</name>
    <name evidence="2" type="ORF">O3H54_15820</name>
</gene>
<dbReference type="AlphaFoldDB" id="A0A9E5A8V3"/>
<accession>A0A9E5A8V3</accession>
<dbReference type="RefSeq" id="WP_084689249.1">
    <property type="nucleotide sequence ID" value="NZ_JAPVER010000020.1"/>
</dbReference>
<keyword evidence="4" id="KW-1185">Reference proteome</keyword>